<evidence type="ECO:0000256" key="2">
    <source>
        <dbReference type="ARBA" id="ARBA00008917"/>
    </source>
</evidence>
<dbReference type="SUPFAM" id="SSF144091">
    <property type="entry name" value="Rhomboid-like"/>
    <property type="match status" value="1"/>
</dbReference>
<comment type="subcellular location">
    <subcellularLocation>
        <location evidence="1 7">Endoplasmic reticulum membrane</location>
        <topology evidence="1 7">Multi-pass membrane protein</topology>
    </subcellularLocation>
</comment>
<dbReference type="InterPro" id="IPR035952">
    <property type="entry name" value="Rhomboid-like_sf"/>
</dbReference>
<evidence type="ECO:0000313" key="9">
    <source>
        <dbReference type="Proteomes" id="UP001189429"/>
    </source>
</evidence>
<protein>
    <recommendedName>
        <fullName evidence="7">Derlin</fullName>
    </recommendedName>
</protein>
<keyword evidence="6 7" id="KW-0472">Membrane</keyword>
<dbReference type="InterPro" id="IPR007599">
    <property type="entry name" value="DER1"/>
</dbReference>
<evidence type="ECO:0000256" key="7">
    <source>
        <dbReference type="RuleBase" id="RU363059"/>
    </source>
</evidence>
<comment type="caution">
    <text evidence="8">The sequence shown here is derived from an EMBL/GenBank/DDBJ whole genome shotgun (WGS) entry which is preliminary data.</text>
</comment>
<comment type="similarity">
    <text evidence="2 7">Belongs to the derlin family.</text>
</comment>
<dbReference type="PANTHER" id="PTHR11009">
    <property type="entry name" value="DER1-LIKE PROTEIN, DERLIN"/>
    <property type="match status" value="1"/>
</dbReference>
<feature type="transmembrane region" description="Helical" evidence="7">
    <location>
        <begin position="52"/>
        <end position="73"/>
    </location>
</feature>
<evidence type="ECO:0000256" key="6">
    <source>
        <dbReference type="ARBA" id="ARBA00023136"/>
    </source>
</evidence>
<dbReference type="Proteomes" id="UP001189429">
    <property type="component" value="Unassembled WGS sequence"/>
</dbReference>
<comment type="function">
    <text evidence="7">May be involved in the degradation of misfolded endoplasmic reticulum (ER) luminal proteins.</text>
</comment>
<comment type="caution">
    <text evidence="7">Lacks conserved residue(s) required for the propagation of feature annotation.</text>
</comment>
<gene>
    <name evidence="8" type="ORF">PCOR1329_LOCUS80586</name>
</gene>
<name>A0ABN9XX18_9DINO</name>
<dbReference type="Pfam" id="PF04511">
    <property type="entry name" value="DER1"/>
    <property type="match status" value="1"/>
</dbReference>
<organism evidence="8 9">
    <name type="scientific">Prorocentrum cordatum</name>
    <dbReference type="NCBI Taxonomy" id="2364126"/>
    <lineage>
        <taxon>Eukaryota</taxon>
        <taxon>Sar</taxon>
        <taxon>Alveolata</taxon>
        <taxon>Dinophyceae</taxon>
        <taxon>Prorocentrales</taxon>
        <taxon>Prorocentraceae</taxon>
        <taxon>Prorocentrum</taxon>
    </lineage>
</organism>
<keyword evidence="9" id="KW-1185">Reference proteome</keyword>
<feature type="transmembrane region" description="Helical" evidence="7">
    <location>
        <begin position="20"/>
        <end position="40"/>
    </location>
</feature>
<evidence type="ECO:0000313" key="8">
    <source>
        <dbReference type="EMBL" id="CAK0904632.1"/>
    </source>
</evidence>
<reference evidence="8" key="1">
    <citation type="submission" date="2023-10" db="EMBL/GenBank/DDBJ databases">
        <authorList>
            <person name="Chen Y."/>
            <person name="Shah S."/>
            <person name="Dougan E. K."/>
            <person name="Thang M."/>
            <person name="Chan C."/>
        </authorList>
    </citation>
    <scope>NUCLEOTIDE SEQUENCE [LARGE SCALE GENOMIC DNA]</scope>
</reference>
<keyword evidence="4 7" id="KW-0256">Endoplasmic reticulum</keyword>
<dbReference type="EMBL" id="CAUYUJ010021430">
    <property type="protein sequence ID" value="CAK0904632.1"/>
    <property type="molecule type" value="Genomic_DNA"/>
</dbReference>
<accession>A0ABN9XX18</accession>
<sequence length="120" mass="13623">MNLNVVLGQQLPPVTLSLGVASVTLMCLCSLEVITPLDLYLNWNLVLYEMQLWRLVTCFLFFGDFGLAFFWNIHVLMHYPGVGGLLFSGGCHLPWKDCGFLVDVDLWCGFNAMPDVYVWE</sequence>
<evidence type="ECO:0000256" key="5">
    <source>
        <dbReference type="ARBA" id="ARBA00022989"/>
    </source>
</evidence>
<evidence type="ECO:0000256" key="3">
    <source>
        <dbReference type="ARBA" id="ARBA00022692"/>
    </source>
</evidence>
<evidence type="ECO:0000256" key="1">
    <source>
        <dbReference type="ARBA" id="ARBA00004477"/>
    </source>
</evidence>
<keyword evidence="3 7" id="KW-0812">Transmembrane</keyword>
<evidence type="ECO:0000256" key="4">
    <source>
        <dbReference type="ARBA" id="ARBA00022824"/>
    </source>
</evidence>
<proteinExistence type="inferred from homology"/>
<keyword evidence="5 7" id="KW-1133">Transmembrane helix</keyword>